<organism evidence="2 3">
    <name type="scientific">Streptomyces macrolidinus</name>
    <dbReference type="NCBI Taxonomy" id="2952607"/>
    <lineage>
        <taxon>Bacteria</taxon>
        <taxon>Bacillati</taxon>
        <taxon>Actinomycetota</taxon>
        <taxon>Actinomycetes</taxon>
        <taxon>Kitasatosporales</taxon>
        <taxon>Streptomycetaceae</taxon>
        <taxon>Streptomyces</taxon>
    </lineage>
</organism>
<dbReference type="Gene3D" id="3.30.559.10">
    <property type="entry name" value="Chloramphenicol acetyltransferase-like domain"/>
    <property type="match status" value="1"/>
</dbReference>
<sequence length="306" mass="33306">MGVLGEALSLVVERHEVLRTVFGEVDGSPVQVVLPAEPVGVELVESGGGSLGERLAWARGVVGREVGRGFDLSVGPLVRLVVARLGVDDHVVVLTMHHIVTDAWSQGVVWGELSRAYGELIAGRVPVLAELPVQYGDFAVWQREWLSGSVLAEQWGYWEQRLAGVSGVLELPGDRPRLPVASFEGGACEWRIPADVVERARALAECENATLFMVLLAAFKVVLARYCGVEDVVVGSPVANRPRRELEGLVGFFINTLVLRTDVSGDPSFRALVGRVREGALGAFAHQDLPFEYLVERLQPERDLSR</sequence>
<proteinExistence type="predicted"/>
<dbReference type="Gene3D" id="3.30.559.30">
    <property type="entry name" value="Nonribosomal peptide synthetase, condensation domain"/>
    <property type="match status" value="1"/>
</dbReference>
<dbReference type="InterPro" id="IPR023213">
    <property type="entry name" value="CAT-like_dom_sf"/>
</dbReference>
<dbReference type="EMBL" id="JAMWMR010000099">
    <property type="protein sequence ID" value="MCN9245034.1"/>
    <property type="molecule type" value="Genomic_DNA"/>
</dbReference>
<evidence type="ECO:0000313" key="3">
    <source>
        <dbReference type="Proteomes" id="UP001523219"/>
    </source>
</evidence>
<gene>
    <name evidence="2" type="ORF">NGF19_30385</name>
</gene>
<dbReference type="Proteomes" id="UP001523219">
    <property type="component" value="Unassembled WGS sequence"/>
</dbReference>
<reference evidence="2 3" key="1">
    <citation type="submission" date="2022-05" db="EMBL/GenBank/DDBJ databases">
        <title>Streptomyces sp. nov. RY43-2 isolated from soil of a peat swamp forest.</title>
        <authorList>
            <person name="Kanchanasin P."/>
            <person name="Tanasupawat S."/>
            <person name="Phongsopitanun W."/>
        </authorList>
    </citation>
    <scope>NUCLEOTIDE SEQUENCE [LARGE SCALE GENOMIC DNA]</scope>
    <source>
        <strain evidence="2 3">RY43-2</strain>
    </source>
</reference>
<keyword evidence="3" id="KW-1185">Reference proteome</keyword>
<dbReference type="PANTHER" id="PTHR45398">
    <property type="match status" value="1"/>
</dbReference>
<dbReference type="PANTHER" id="PTHR45398:SF1">
    <property type="entry name" value="ENZYME, PUTATIVE (JCVI)-RELATED"/>
    <property type="match status" value="1"/>
</dbReference>
<dbReference type="CDD" id="cd19531">
    <property type="entry name" value="LCL_NRPS-like"/>
    <property type="match status" value="1"/>
</dbReference>
<feature type="non-terminal residue" evidence="2">
    <location>
        <position position="306"/>
    </location>
</feature>
<feature type="domain" description="Condensation" evidence="1">
    <location>
        <begin position="4"/>
        <end position="304"/>
    </location>
</feature>
<comment type="caution">
    <text evidence="2">The sequence shown here is derived from an EMBL/GenBank/DDBJ whole genome shotgun (WGS) entry which is preliminary data.</text>
</comment>
<name>A0ABT0ZN72_9ACTN</name>
<evidence type="ECO:0000259" key="1">
    <source>
        <dbReference type="Pfam" id="PF00668"/>
    </source>
</evidence>
<protein>
    <submittedName>
        <fullName evidence="2">Condensation domain-containing protein</fullName>
    </submittedName>
</protein>
<dbReference type="SUPFAM" id="SSF52777">
    <property type="entry name" value="CoA-dependent acyltransferases"/>
    <property type="match status" value="2"/>
</dbReference>
<dbReference type="InterPro" id="IPR001242">
    <property type="entry name" value="Condensation_dom"/>
</dbReference>
<accession>A0ABT0ZN72</accession>
<dbReference type="Pfam" id="PF00668">
    <property type="entry name" value="Condensation"/>
    <property type="match status" value="1"/>
</dbReference>
<evidence type="ECO:0000313" key="2">
    <source>
        <dbReference type="EMBL" id="MCN9245034.1"/>
    </source>
</evidence>